<proteinExistence type="predicted"/>
<name>A0A1J3F237_NOCCA</name>
<evidence type="ECO:0000313" key="1">
    <source>
        <dbReference type="EMBL" id="JAU36629.1"/>
    </source>
</evidence>
<accession>A0A1J3F237</accession>
<dbReference type="EMBL" id="GEVK01016203">
    <property type="protein sequence ID" value="JAU36629.1"/>
    <property type="molecule type" value="Transcribed_RNA"/>
</dbReference>
<reference evidence="1" key="1">
    <citation type="submission" date="2016-07" db="EMBL/GenBank/DDBJ databases">
        <title>De novo transcriptome assembly of four accessions of the metal hyperaccumulator plant Noccaea caerulescens.</title>
        <authorList>
            <person name="Blande D."/>
            <person name="Halimaa P."/>
            <person name="Tervahauta A.I."/>
            <person name="Aarts M.G."/>
            <person name="Karenlampi S.O."/>
        </authorList>
    </citation>
    <scope>NUCLEOTIDE SEQUENCE</scope>
</reference>
<evidence type="ECO:0000313" key="2">
    <source>
        <dbReference type="EMBL" id="JAU70156.1"/>
    </source>
</evidence>
<dbReference type="AlphaFoldDB" id="A0A1J3F237"/>
<dbReference type="EMBL" id="GEVL01007185">
    <property type="protein sequence ID" value="JAU70156.1"/>
    <property type="molecule type" value="Transcribed_RNA"/>
</dbReference>
<protein>
    <submittedName>
        <fullName evidence="1">Uncharacterized protein</fullName>
    </submittedName>
</protein>
<sequence length="118" mass="13114">MDKASQACFRVKAAYPSNSPSVKTYGSTSTTTTVMDDQTEPQTIATTPSSNALIIFSFGHLSDQDSFPLEPFQDVDQVTTSLQRTLRERPVKQTQKVQDMLEWSIAKGRVKRGKRGRG</sequence>
<gene>
    <name evidence="1" type="ORF">LC_TR1582_c2_g1_i1_g.5526</name>
    <name evidence="2" type="ORF">LE_TR15482_c3_g1_i1_g.49349</name>
</gene>
<organism evidence="1">
    <name type="scientific">Noccaea caerulescens</name>
    <name type="common">Alpine penny-cress</name>
    <name type="synonym">Thlaspi caerulescens</name>
    <dbReference type="NCBI Taxonomy" id="107243"/>
    <lineage>
        <taxon>Eukaryota</taxon>
        <taxon>Viridiplantae</taxon>
        <taxon>Streptophyta</taxon>
        <taxon>Embryophyta</taxon>
        <taxon>Tracheophyta</taxon>
        <taxon>Spermatophyta</taxon>
        <taxon>Magnoliopsida</taxon>
        <taxon>eudicotyledons</taxon>
        <taxon>Gunneridae</taxon>
        <taxon>Pentapetalae</taxon>
        <taxon>rosids</taxon>
        <taxon>malvids</taxon>
        <taxon>Brassicales</taxon>
        <taxon>Brassicaceae</taxon>
        <taxon>Coluteocarpeae</taxon>
        <taxon>Noccaea</taxon>
    </lineage>
</organism>